<evidence type="ECO:0000256" key="10">
    <source>
        <dbReference type="HAMAP-Rule" id="MF_00019"/>
    </source>
</evidence>
<comment type="similarity">
    <text evidence="10">Belongs to the PlsX family.</text>
</comment>
<evidence type="ECO:0000256" key="8">
    <source>
        <dbReference type="ARBA" id="ARBA00024069"/>
    </source>
</evidence>
<keyword evidence="7 10" id="KW-1208">Phospholipid metabolism</keyword>
<evidence type="ECO:0000256" key="1">
    <source>
        <dbReference type="ARBA" id="ARBA00001232"/>
    </source>
</evidence>
<name>A0A9D1TXX7_9BACT</name>
<comment type="catalytic activity">
    <reaction evidence="1 10">
        <text>a fatty acyl-[ACP] + phosphate = an acyl phosphate + holo-[ACP]</text>
        <dbReference type="Rhea" id="RHEA:42292"/>
        <dbReference type="Rhea" id="RHEA-COMP:9685"/>
        <dbReference type="Rhea" id="RHEA-COMP:14125"/>
        <dbReference type="ChEBI" id="CHEBI:43474"/>
        <dbReference type="ChEBI" id="CHEBI:59918"/>
        <dbReference type="ChEBI" id="CHEBI:64479"/>
        <dbReference type="ChEBI" id="CHEBI:138651"/>
        <dbReference type="EC" id="2.3.1.274"/>
    </reaction>
</comment>
<dbReference type="PANTHER" id="PTHR30100">
    <property type="entry name" value="FATTY ACID/PHOSPHOLIPID SYNTHESIS PROTEIN PLSX"/>
    <property type="match status" value="1"/>
</dbReference>
<protein>
    <recommendedName>
        <fullName evidence="8 10">Phosphate acyltransferase</fullName>
        <ecNumber evidence="8 10">2.3.1.274</ecNumber>
    </recommendedName>
    <alternativeName>
        <fullName evidence="10">Acyl-ACP phosphotransacylase</fullName>
    </alternativeName>
    <alternativeName>
        <fullName evidence="10">Acyl-[acyl-carrier-protein]--phosphate acyltransferase</fullName>
    </alternativeName>
    <alternativeName>
        <fullName evidence="10">Phosphate-acyl-ACP acyltransferase</fullName>
    </alternativeName>
</protein>
<evidence type="ECO:0000256" key="6">
    <source>
        <dbReference type="ARBA" id="ARBA00023209"/>
    </source>
</evidence>
<proteinExistence type="inferred from homology"/>
<keyword evidence="6 10" id="KW-0594">Phospholipid biosynthesis</keyword>
<dbReference type="InterPro" id="IPR012281">
    <property type="entry name" value="Phospholipid_synth_PlsX-like"/>
</dbReference>
<dbReference type="NCBIfam" id="TIGR00182">
    <property type="entry name" value="plsX"/>
    <property type="match status" value="1"/>
</dbReference>
<keyword evidence="11" id="KW-0012">Acyltransferase</keyword>
<keyword evidence="3 10" id="KW-0444">Lipid biosynthesis</keyword>
<dbReference type="GO" id="GO:0005737">
    <property type="term" value="C:cytoplasm"/>
    <property type="evidence" value="ECO:0007669"/>
    <property type="project" value="UniProtKB-SubCell"/>
</dbReference>
<dbReference type="Proteomes" id="UP000823926">
    <property type="component" value="Unassembled WGS sequence"/>
</dbReference>
<gene>
    <name evidence="10 11" type="primary">plsX</name>
    <name evidence="11" type="ORF">H9888_01465</name>
</gene>
<evidence type="ECO:0000256" key="5">
    <source>
        <dbReference type="ARBA" id="ARBA00023098"/>
    </source>
</evidence>
<evidence type="ECO:0000256" key="3">
    <source>
        <dbReference type="ARBA" id="ARBA00022516"/>
    </source>
</evidence>
<reference evidence="11" key="1">
    <citation type="journal article" date="2021" name="PeerJ">
        <title>Extensive microbial diversity within the chicken gut microbiome revealed by metagenomics and culture.</title>
        <authorList>
            <person name="Gilroy R."/>
            <person name="Ravi A."/>
            <person name="Getino M."/>
            <person name="Pursley I."/>
            <person name="Horton D.L."/>
            <person name="Alikhan N.F."/>
            <person name="Baker D."/>
            <person name="Gharbi K."/>
            <person name="Hall N."/>
            <person name="Watson M."/>
            <person name="Adriaenssens E.M."/>
            <person name="Foster-Nyarko E."/>
            <person name="Jarju S."/>
            <person name="Secka A."/>
            <person name="Antonio M."/>
            <person name="Oren A."/>
            <person name="Chaudhuri R.R."/>
            <person name="La Ragione R."/>
            <person name="Hildebrand F."/>
            <person name="Pallen M.J."/>
        </authorList>
    </citation>
    <scope>NUCLEOTIDE SEQUENCE</scope>
    <source>
        <strain evidence="11">ChiBcec15-1070</strain>
    </source>
</reference>
<dbReference type="GO" id="GO:0006633">
    <property type="term" value="P:fatty acid biosynthetic process"/>
    <property type="evidence" value="ECO:0007669"/>
    <property type="project" value="UniProtKB-UniRule"/>
</dbReference>
<dbReference type="InterPro" id="IPR003664">
    <property type="entry name" value="FA_synthesis"/>
</dbReference>
<dbReference type="GO" id="GO:0043811">
    <property type="term" value="F:phosphate:acyl-[acyl carrier protein] acyltransferase activity"/>
    <property type="evidence" value="ECO:0007669"/>
    <property type="project" value="UniProtKB-UniRule"/>
</dbReference>
<dbReference type="HAMAP" id="MF_00019">
    <property type="entry name" value="PlsX"/>
    <property type="match status" value="1"/>
</dbReference>
<evidence type="ECO:0000313" key="11">
    <source>
        <dbReference type="EMBL" id="HIW10145.1"/>
    </source>
</evidence>
<keyword evidence="4 10" id="KW-0808">Transferase</keyword>
<dbReference type="GO" id="GO:0008654">
    <property type="term" value="P:phospholipid biosynthetic process"/>
    <property type="evidence" value="ECO:0007669"/>
    <property type="project" value="UniProtKB-KW"/>
</dbReference>
<reference evidence="11" key="2">
    <citation type="submission" date="2021-04" db="EMBL/GenBank/DDBJ databases">
        <authorList>
            <person name="Gilroy R."/>
        </authorList>
    </citation>
    <scope>NUCLEOTIDE SEQUENCE</scope>
    <source>
        <strain evidence="11">ChiBcec15-1070</strain>
    </source>
</reference>
<evidence type="ECO:0000313" key="12">
    <source>
        <dbReference type="Proteomes" id="UP000823926"/>
    </source>
</evidence>
<dbReference type="Pfam" id="PF02504">
    <property type="entry name" value="FA_synthesis"/>
    <property type="match status" value="1"/>
</dbReference>
<accession>A0A9D1TXX7</accession>
<comment type="function">
    <text evidence="10">Catalyzes the reversible formation of acyl-phosphate (acyl-PO(4)) from acyl-[acyl-carrier-protein] (acyl-ACP). This enzyme utilizes acyl-ACP as fatty acyl donor, but not acyl-CoA.</text>
</comment>
<dbReference type="PANTHER" id="PTHR30100:SF1">
    <property type="entry name" value="PHOSPHATE ACYLTRANSFERASE"/>
    <property type="match status" value="1"/>
</dbReference>
<organism evidence="11 12">
    <name type="scientific">Candidatus Rikenella faecigallinarum</name>
    <dbReference type="NCBI Taxonomy" id="2838745"/>
    <lineage>
        <taxon>Bacteria</taxon>
        <taxon>Pseudomonadati</taxon>
        <taxon>Bacteroidota</taxon>
        <taxon>Bacteroidia</taxon>
        <taxon>Bacteroidales</taxon>
        <taxon>Rikenellaceae</taxon>
        <taxon>Rikenella</taxon>
    </lineage>
</organism>
<evidence type="ECO:0000256" key="7">
    <source>
        <dbReference type="ARBA" id="ARBA00023264"/>
    </source>
</evidence>
<comment type="caution">
    <text evidence="11">The sequence shown here is derived from an EMBL/GenBank/DDBJ whole genome shotgun (WGS) entry which is preliminary data.</text>
</comment>
<keyword evidence="2 10" id="KW-0963">Cytoplasm</keyword>
<dbReference type="Gene3D" id="3.40.718.10">
    <property type="entry name" value="Isopropylmalate Dehydrogenase"/>
    <property type="match status" value="1"/>
</dbReference>
<comment type="subunit">
    <text evidence="9 10">Homodimer. Probably interacts with PlsY.</text>
</comment>
<dbReference type="AlphaFoldDB" id="A0A9D1TXX7"/>
<evidence type="ECO:0000256" key="2">
    <source>
        <dbReference type="ARBA" id="ARBA00022490"/>
    </source>
</evidence>
<evidence type="ECO:0000256" key="4">
    <source>
        <dbReference type="ARBA" id="ARBA00022679"/>
    </source>
</evidence>
<dbReference type="SUPFAM" id="SSF53659">
    <property type="entry name" value="Isocitrate/Isopropylmalate dehydrogenase-like"/>
    <property type="match status" value="1"/>
</dbReference>
<comment type="subcellular location">
    <subcellularLocation>
        <location evidence="10">Cytoplasm</location>
    </subcellularLocation>
    <text evidence="10">Associated with the membrane possibly through PlsY.</text>
</comment>
<dbReference type="EMBL" id="DXHL01000006">
    <property type="protein sequence ID" value="HIW10145.1"/>
    <property type="molecule type" value="Genomic_DNA"/>
</dbReference>
<evidence type="ECO:0000256" key="9">
    <source>
        <dbReference type="ARBA" id="ARBA00046608"/>
    </source>
</evidence>
<comment type="pathway">
    <text evidence="10">Lipid metabolism; phospholipid metabolism.</text>
</comment>
<dbReference type="EC" id="2.3.1.274" evidence="8 10"/>
<dbReference type="PIRSF" id="PIRSF002465">
    <property type="entry name" value="Phsphlp_syn_PlsX"/>
    <property type="match status" value="1"/>
</dbReference>
<keyword evidence="5 10" id="KW-0443">Lipid metabolism</keyword>
<sequence length="316" mass="33291">MRIGLDAMGGDFAPRVTVEGAHAALAHLSETTTLVLFGDRQALQKEDSFGVLQNPRIEVINTSEVIAMGDHPVKAFTAKSDSSIVVGFRHLCQGDIAGFASAGSTGAMMVGCMQAVGQIEGVIRPAIATAFKTATGQDLLLLDVGLNADCKPEVLAQYGTIGSIYAKETLGIANPRVALLNIGEEPEKGNLLTKATYPLMAERGAAGDYHFVGNIEGKHLLTSDVADVVVCDGFSGNTLLKTIEGFYHILHQQGVDSPFIEGLNYENVGGTPVLGINSTVIIGHGCSSAKAIANMILLTERAARTDMVSQFKKAFQ</sequence>